<comment type="caution">
    <text evidence="2">The sequence shown here is derived from an EMBL/GenBank/DDBJ whole genome shotgun (WGS) entry which is preliminary data.</text>
</comment>
<dbReference type="PANTHER" id="PTHR18964">
    <property type="entry name" value="ROK (REPRESSOR, ORF, KINASE) FAMILY"/>
    <property type="match status" value="1"/>
</dbReference>
<feature type="non-terminal residue" evidence="2">
    <location>
        <position position="1"/>
    </location>
</feature>
<dbReference type="OrthoDB" id="9795247at2"/>
<dbReference type="EMBL" id="NOKQ01000346">
    <property type="protein sequence ID" value="OZS76822.1"/>
    <property type="molecule type" value="Genomic_DNA"/>
</dbReference>
<evidence type="ECO:0000313" key="3">
    <source>
        <dbReference type="Proteomes" id="UP000217065"/>
    </source>
</evidence>
<evidence type="ECO:0000256" key="1">
    <source>
        <dbReference type="ARBA" id="ARBA00006479"/>
    </source>
</evidence>
<keyword evidence="3" id="KW-1185">Reference proteome</keyword>
<dbReference type="Proteomes" id="UP000217065">
    <property type="component" value="Unassembled WGS sequence"/>
</dbReference>
<dbReference type="InterPro" id="IPR000600">
    <property type="entry name" value="ROK"/>
</dbReference>
<evidence type="ECO:0000313" key="2">
    <source>
        <dbReference type="EMBL" id="OZS76822.1"/>
    </source>
</evidence>
<comment type="similarity">
    <text evidence="1">Belongs to the ROK (NagC/XylR) family.</text>
</comment>
<dbReference type="RefSeq" id="WP_133079861.1">
    <property type="nucleotide sequence ID" value="NZ_NOKQ01000346.1"/>
</dbReference>
<dbReference type="GO" id="GO:0016301">
    <property type="term" value="F:kinase activity"/>
    <property type="evidence" value="ECO:0007669"/>
    <property type="project" value="UniProtKB-KW"/>
</dbReference>
<keyword evidence="2" id="KW-0808">Transferase</keyword>
<accession>A0A264VZR7</accession>
<proteinExistence type="inferred from homology"/>
<dbReference type="InterPro" id="IPR043129">
    <property type="entry name" value="ATPase_NBD"/>
</dbReference>
<dbReference type="PANTHER" id="PTHR18964:SF149">
    <property type="entry name" value="BIFUNCTIONAL UDP-N-ACETYLGLUCOSAMINE 2-EPIMERASE_N-ACETYLMANNOSAMINE KINASE"/>
    <property type="match status" value="1"/>
</dbReference>
<dbReference type="AlphaFoldDB" id="A0A264VZR7"/>
<name>A0A264VZR7_9BACL</name>
<sequence length="87" mass="9136">KLLHGVAGAAGELGHITVDFDQPIACTCGKKGCLETVASATGIVNLTRRYADEYEGDAALKRLIDDGEEVTAKTVFDLAKEGDDLAL</sequence>
<feature type="non-terminal residue" evidence="2">
    <location>
        <position position="87"/>
    </location>
</feature>
<gene>
    <name evidence="2" type="ORF">CF394_14690</name>
</gene>
<reference evidence="2 3" key="1">
    <citation type="submission" date="2017-07" db="EMBL/GenBank/DDBJ databases">
        <title>Tetzosporium hominis gen.nov. sp.nov.</title>
        <authorList>
            <person name="Tetz G."/>
            <person name="Tetz V."/>
        </authorList>
    </citation>
    <scope>NUCLEOTIDE SEQUENCE [LARGE SCALE GENOMIC DNA]</scope>
    <source>
        <strain evidence="2 3">VT-49</strain>
    </source>
</reference>
<dbReference type="SUPFAM" id="SSF53067">
    <property type="entry name" value="Actin-like ATPase domain"/>
    <property type="match status" value="1"/>
</dbReference>
<organism evidence="2 3">
    <name type="scientific">Tetzosporium hominis</name>
    <dbReference type="NCBI Taxonomy" id="2020506"/>
    <lineage>
        <taxon>Bacteria</taxon>
        <taxon>Bacillati</taxon>
        <taxon>Bacillota</taxon>
        <taxon>Bacilli</taxon>
        <taxon>Bacillales</taxon>
        <taxon>Caryophanaceae</taxon>
        <taxon>Tetzosporium</taxon>
    </lineage>
</organism>
<keyword evidence="2" id="KW-0418">Kinase</keyword>
<dbReference type="Gene3D" id="3.30.420.40">
    <property type="match status" value="1"/>
</dbReference>
<dbReference type="Pfam" id="PF00480">
    <property type="entry name" value="ROK"/>
    <property type="match status" value="1"/>
</dbReference>
<protein>
    <submittedName>
        <fullName evidence="2">Glucokinase</fullName>
    </submittedName>
</protein>